<organism evidence="5 6">
    <name type="scientific">Novipirellula aureliae</name>
    <dbReference type="NCBI Taxonomy" id="2527966"/>
    <lineage>
        <taxon>Bacteria</taxon>
        <taxon>Pseudomonadati</taxon>
        <taxon>Planctomycetota</taxon>
        <taxon>Planctomycetia</taxon>
        <taxon>Pirellulales</taxon>
        <taxon>Pirellulaceae</taxon>
        <taxon>Novipirellula</taxon>
    </lineage>
</organism>
<proteinExistence type="predicted"/>
<keyword evidence="3" id="KW-0547">Nucleotide-binding</keyword>
<dbReference type="AlphaFoldDB" id="A0A5C6DGI1"/>
<keyword evidence="1" id="KW-0723">Serine/threonine-protein kinase</keyword>
<dbReference type="PANTHER" id="PTHR31756">
    <property type="entry name" value="PYRUVATE, PHOSPHATE DIKINASE REGULATORY PROTEIN 1, CHLOROPLASTIC"/>
    <property type="match status" value="1"/>
</dbReference>
<reference evidence="5 6" key="1">
    <citation type="submission" date="2019-02" db="EMBL/GenBank/DDBJ databases">
        <title>Deep-cultivation of Planctomycetes and their phenomic and genomic characterization uncovers novel biology.</title>
        <authorList>
            <person name="Wiegand S."/>
            <person name="Jogler M."/>
            <person name="Boedeker C."/>
            <person name="Pinto D."/>
            <person name="Vollmers J."/>
            <person name="Rivas-Marin E."/>
            <person name="Kohn T."/>
            <person name="Peeters S.H."/>
            <person name="Heuer A."/>
            <person name="Rast P."/>
            <person name="Oberbeckmann S."/>
            <person name="Bunk B."/>
            <person name="Jeske O."/>
            <person name="Meyerdierks A."/>
            <person name="Storesund J.E."/>
            <person name="Kallscheuer N."/>
            <person name="Luecker S."/>
            <person name="Lage O.M."/>
            <person name="Pohl T."/>
            <person name="Merkel B.J."/>
            <person name="Hornburger P."/>
            <person name="Mueller R.-W."/>
            <person name="Bruemmer F."/>
            <person name="Labrenz M."/>
            <person name="Spormann A.M."/>
            <person name="Op Den Camp H."/>
            <person name="Overmann J."/>
            <person name="Amann R."/>
            <person name="Jetten M.S.M."/>
            <person name="Mascher T."/>
            <person name="Medema M.H."/>
            <person name="Devos D.P."/>
            <person name="Kaster A.-K."/>
            <person name="Ovreas L."/>
            <person name="Rohde M."/>
            <person name="Galperin M.Y."/>
            <person name="Jogler C."/>
        </authorList>
    </citation>
    <scope>NUCLEOTIDE SEQUENCE [LARGE SCALE GENOMIC DNA]</scope>
    <source>
        <strain evidence="5 6">Q31b</strain>
    </source>
</reference>
<evidence type="ECO:0000313" key="5">
    <source>
        <dbReference type="EMBL" id="TWU34186.1"/>
    </source>
</evidence>
<evidence type="ECO:0000256" key="4">
    <source>
        <dbReference type="ARBA" id="ARBA00022777"/>
    </source>
</evidence>
<evidence type="ECO:0000256" key="1">
    <source>
        <dbReference type="ARBA" id="ARBA00022527"/>
    </source>
</evidence>
<gene>
    <name evidence="5" type="primary">yqfL_2</name>
    <name evidence="5" type="ORF">Q31b_56570</name>
</gene>
<keyword evidence="4" id="KW-0418">Kinase</keyword>
<keyword evidence="6" id="KW-1185">Reference proteome</keyword>
<dbReference type="GO" id="GO:0005524">
    <property type="term" value="F:ATP binding"/>
    <property type="evidence" value="ECO:0007669"/>
    <property type="project" value="InterPro"/>
</dbReference>
<comment type="caution">
    <text evidence="5">The sequence shown here is derived from an EMBL/GenBank/DDBJ whole genome shotgun (WGS) entry which is preliminary data.</text>
</comment>
<protein>
    <submittedName>
        <fullName evidence="5">Putative pyruvate, phosphate dikinase regulatory protein</fullName>
        <ecNumber evidence="5">2.7.11.32</ecNumber>
    </submittedName>
</protein>
<dbReference type="EC" id="2.7.11.32" evidence="5"/>
<dbReference type="PANTHER" id="PTHR31756:SF3">
    <property type="entry name" value="PYRUVATE, PHOSPHATE DIKINASE REGULATORY PROTEIN 1, CHLOROPLASTIC"/>
    <property type="match status" value="1"/>
</dbReference>
<dbReference type="Proteomes" id="UP000315471">
    <property type="component" value="Unassembled WGS sequence"/>
</dbReference>
<name>A0A5C6DGI1_9BACT</name>
<dbReference type="Pfam" id="PF03618">
    <property type="entry name" value="Kinase-PPPase"/>
    <property type="match status" value="1"/>
</dbReference>
<keyword evidence="5" id="KW-0670">Pyruvate</keyword>
<dbReference type="RefSeq" id="WP_146602714.1">
    <property type="nucleotide sequence ID" value="NZ_SJPY01000012.1"/>
</dbReference>
<evidence type="ECO:0000313" key="6">
    <source>
        <dbReference type="Proteomes" id="UP000315471"/>
    </source>
</evidence>
<sequence>MKKSTKANQSNGKKSVTLHLISAATGSLANQVIYSAIAQFPHLTTKIVTHTFIDSAEQIDAILKKASGSDCWIFHALLNPELTQLVRVRCQDRGIPEYSLTDTVIRFVADASNCEPAFEPANRLDEEYFRRLDTLEFTLQHDDSRRLETVGEADIILIGLSRVSKTPTSIVLGELGFKVANVSIAIESGIPEEIKKSYRDKTVALTIQPKRLYEIRSRRMSINKFDKAIRKASPVEHRYTDLKSIIREVMEAEQIYRQRKYKMVDITDQPIEATVVRVLEALGLDRPKG</sequence>
<dbReference type="GO" id="GO:0004674">
    <property type="term" value="F:protein serine/threonine kinase activity"/>
    <property type="evidence" value="ECO:0007669"/>
    <property type="project" value="UniProtKB-KW"/>
</dbReference>
<accession>A0A5C6DGI1</accession>
<dbReference type="EMBL" id="SJPY01000012">
    <property type="protein sequence ID" value="TWU34186.1"/>
    <property type="molecule type" value="Genomic_DNA"/>
</dbReference>
<evidence type="ECO:0000256" key="3">
    <source>
        <dbReference type="ARBA" id="ARBA00022741"/>
    </source>
</evidence>
<evidence type="ECO:0000256" key="2">
    <source>
        <dbReference type="ARBA" id="ARBA00022679"/>
    </source>
</evidence>
<dbReference type="OrthoDB" id="9782201at2"/>
<dbReference type="InterPro" id="IPR005177">
    <property type="entry name" value="Kinase-pyrophosphorylase"/>
</dbReference>
<keyword evidence="2 5" id="KW-0808">Transferase</keyword>